<sequence length="40" mass="4876">MLVWAVLCIYRDTFKTTSKDCPFRLPIFGVRVFFFFYPCF</sequence>
<evidence type="ECO:0000313" key="1">
    <source>
        <dbReference type="EMBL" id="KRH93674.1"/>
    </source>
</evidence>
<reference evidence="1 2" key="1">
    <citation type="submission" date="2015-07" db="EMBL/GenBank/DDBJ databases">
        <title>The genome of Pseudoloma neurophilia, a relevant intracellular parasite of the zebrafish.</title>
        <authorList>
            <person name="Ndikumana S."/>
            <person name="Pelin A."/>
            <person name="Sanders J."/>
            <person name="Corradi N."/>
        </authorList>
    </citation>
    <scope>NUCLEOTIDE SEQUENCE [LARGE SCALE GENOMIC DNA]</scope>
    <source>
        <strain evidence="1 2">MK1</strain>
    </source>
</reference>
<proteinExistence type="predicted"/>
<accession>A0A0R0LWR7</accession>
<dbReference type="AlphaFoldDB" id="A0A0R0LWR7"/>
<dbReference type="EMBL" id="LGUB01000254">
    <property type="protein sequence ID" value="KRH93674.1"/>
    <property type="molecule type" value="Genomic_DNA"/>
</dbReference>
<evidence type="ECO:0000313" key="2">
    <source>
        <dbReference type="Proteomes" id="UP000051530"/>
    </source>
</evidence>
<dbReference type="Proteomes" id="UP000051530">
    <property type="component" value="Unassembled WGS sequence"/>
</dbReference>
<organism evidence="1 2">
    <name type="scientific">Pseudoloma neurophilia</name>
    <dbReference type="NCBI Taxonomy" id="146866"/>
    <lineage>
        <taxon>Eukaryota</taxon>
        <taxon>Fungi</taxon>
        <taxon>Fungi incertae sedis</taxon>
        <taxon>Microsporidia</taxon>
        <taxon>Pseudoloma</taxon>
    </lineage>
</organism>
<comment type="caution">
    <text evidence="1">The sequence shown here is derived from an EMBL/GenBank/DDBJ whole genome shotgun (WGS) entry which is preliminary data.</text>
</comment>
<keyword evidence="2" id="KW-1185">Reference proteome</keyword>
<protein>
    <submittedName>
        <fullName evidence="1">Uncharacterized protein</fullName>
    </submittedName>
</protein>
<gene>
    <name evidence="1" type="ORF">M153_672000904</name>
</gene>
<name>A0A0R0LWR7_9MICR</name>
<dbReference type="VEuPathDB" id="MicrosporidiaDB:M153_672000904"/>